<dbReference type="AlphaFoldDB" id="A0A8B6M1V9"/>
<dbReference type="EMBL" id="CABFMQ020000013">
    <property type="protein sequence ID" value="VTZ48826.1"/>
    <property type="molecule type" value="Genomic_DNA"/>
</dbReference>
<dbReference type="Proteomes" id="UP000485880">
    <property type="component" value="Unassembled WGS sequence"/>
</dbReference>
<reference evidence="1 2" key="1">
    <citation type="submission" date="2019-05" db="EMBL/GenBank/DDBJ databases">
        <authorList>
            <person name="Farhan Ul Haque M."/>
        </authorList>
    </citation>
    <scope>NUCLEOTIDE SEQUENCE [LARGE SCALE GENOMIC DNA]</scope>
    <source>
        <strain evidence="1">2</strain>
    </source>
</reference>
<proteinExistence type="predicted"/>
<organism evidence="1 2">
    <name type="scientific">Methylocella tundrae</name>
    <dbReference type="NCBI Taxonomy" id="227605"/>
    <lineage>
        <taxon>Bacteria</taxon>
        <taxon>Pseudomonadati</taxon>
        <taxon>Pseudomonadota</taxon>
        <taxon>Alphaproteobacteria</taxon>
        <taxon>Hyphomicrobiales</taxon>
        <taxon>Beijerinckiaceae</taxon>
        <taxon>Methylocella</taxon>
    </lineage>
</organism>
<comment type="caution">
    <text evidence="1">The sequence shown here is derived from an EMBL/GenBank/DDBJ whole genome shotgun (WGS) entry which is preliminary data.</text>
</comment>
<evidence type="ECO:0000313" key="1">
    <source>
        <dbReference type="EMBL" id="VTZ48826.1"/>
    </source>
</evidence>
<keyword evidence="2" id="KW-1185">Reference proteome</keyword>
<name>A0A8B6M1V9_METTU</name>
<protein>
    <submittedName>
        <fullName evidence="1">Uncharacterized protein</fullName>
    </submittedName>
</protein>
<sequence>MELVTLAHATLNRIGSASATGMVKHTEVRPVSEVPDGSPEALRELVMTIAEEHGEPRESLQMMRQENGWHYTQQRDAVVFNIQGRNVQYSTPYAICYAHPALKIGERYFKLDEVKC</sequence>
<dbReference type="RefSeq" id="WP_174511295.1">
    <property type="nucleotide sequence ID" value="NZ_CABFMQ020000013.1"/>
</dbReference>
<gene>
    <name evidence="1" type="ORF">MPC4_110126</name>
</gene>
<evidence type="ECO:0000313" key="2">
    <source>
        <dbReference type="Proteomes" id="UP000485880"/>
    </source>
</evidence>
<accession>A0A8B6M1V9</accession>